<dbReference type="Pfam" id="PF22725">
    <property type="entry name" value="GFO_IDH_MocA_C3"/>
    <property type="match status" value="1"/>
</dbReference>
<dbReference type="PANTHER" id="PTHR43377:SF1">
    <property type="entry name" value="BILIVERDIN REDUCTASE A"/>
    <property type="match status" value="1"/>
</dbReference>
<accession>A0A9X2BDA1</accession>
<proteinExistence type="predicted"/>
<dbReference type="Proteomes" id="UP001139011">
    <property type="component" value="Unassembled WGS sequence"/>
</dbReference>
<dbReference type="PANTHER" id="PTHR43377">
    <property type="entry name" value="BILIVERDIN REDUCTASE A"/>
    <property type="match status" value="1"/>
</dbReference>
<dbReference type="InterPro" id="IPR051450">
    <property type="entry name" value="Gfo/Idh/MocA_Oxidoreductases"/>
</dbReference>
<dbReference type="AlphaFoldDB" id="A0A9X2BDA1"/>
<sequence length="340" mass="37424">MVSVALLSRWHVHADDYAREAKSNPSLSIQRVWDEDPSRGEKWAEELGVRFEKELEAVLQDPGIDAVIVNTPTNLHKEVIMAAVAHKKHVFTEKVLALTTADCEEIYEAVAKAGVKLTVSLPRLTTNYYLYAQHALDQGWIGELTSIRCRLAHNGAVPESGNVNGWLPPHFYNKDQCGGGALIDLGAHPIYLTNRLAGPAKAVTSIFQQSNERNVEESAVVLVEYDSGALGTLETGFLSYGSPFQLEVYGTKGALLIEENEIRLTSRQLDQEGWATPQQLPEALPMPMEQWAESILNGGETTITKEDVCSLTLINEAAARSNAEGRKVSISEVKEVFLNQ</sequence>
<dbReference type="SUPFAM" id="SSF51735">
    <property type="entry name" value="NAD(P)-binding Rossmann-fold domains"/>
    <property type="match status" value="1"/>
</dbReference>
<dbReference type="Gene3D" id="3.30.360.10">
    <property type="entry name" value="Dihydrodipicolinate Reductase, domain 2"/>
    <property type="match status" value="1"/>
</dbReference>
<gene>
    <name evidence="3" type="ORF">LCY76_12735</name>
</gene>
<reference evidence="3" key="1">
    <citation type="submission" date="2021-09" db="EMBL/GenBank/DDBJ databases">
        <title>Genome analysis of Fictibacillus sp. KIGAM418 isolated from marine sediment.</title>
        <authorList>
            <person name="Seo M.-J."/>
            <person name="Cho E.-S."/>
            <person name="Hwang C.Y."/>
        </authorList>
    </citation>
    <scope>NUCLEOTIDE SEQUENCE</scope>
    <source>
        <strain evidence="3">KIGAM418</strain>
    </source>
</reference>
<dbReference type="Pfam" id="PF01408">
    <property type="entry name" value="GFO_IDH_MocA"/>
    <property type="match status" value="1"/>
</dbReference>
<dbReference type="RefSeq" id="WP_248252949.1">
    <property type="nucleotide sequence ID" value="NZ_JAIWJX010000002.1"/>
</dbReference>
<comment type="caution">
    <text evidence="3">The sequence shown here is derived from an EMBL/GenBank/DDBJ whole genome shotgun (WGS) entry which is preliminary data.</text>
</comment>
<dbReference type="EMBL" id="JAIWJX010000002">
    <property type="protein sequence ID" value="MCK6257456.1"/>
    <property type="molecule type" value="Genomic_DNA"/>
</dbReference>
<dbReference type="InterPro" id="IPR036291">
    <property type="entry name" value="NAD(P)-bd_dom_sf"/>
</dbReference>
<feature type="domain" description="GFO/IDH/MocA-like oxidoreductase" evidence="2">
    <location>
        <begin position="129"/>
        <end position="255"/>
    </location>
</feature>
<protein>
    <submittedName>
        <fullName evidence="3">Gfo/Idh/MocA family oxidoreductase</fullName>
    </submittedName>
</protein>
<name>A0A9X2BDA1_9BACL</name>
<evidence type="ECO:0000313" key="4">
    <source>
        <dbReference type="Proteomes" id="UP001139011"/>
    </source>
</evidence>
<evidence type="ECO:0000313" key="3">
    <source>
        <dbReference type="EMBL" id="MCK6257456.1"/>
    </source>
</evidence>
<dbReference type="InterPro" id="IPR000683">
    <property type="entry name" value="Gfo/Idh/MocA-like_OxRdtase_N"/>
</dbReference>
<organism evidence="3 4">
    <name type="scientific">Fictibacillus marinisediminis</name>
    <dbReference type="NCBI Taxonomy" id="2878389"/>
    <lineage>
        <taxon>Bacteria</taxon>
        <taxon>Bacillati</taxon>
        <taxon>Bacillota</taxon>
        <taxon>Bacilli</taxon>
        <taxon>Bacillales</taxon>
        <taxon>Fictibacillaceae</taxon>
        <taxon>Fictibacillus</taxon>
    </lineage>
</organism>
<dbReference type="InterPro" id="IPR055170">
    <property type="entry name" value="GFO_IDH_MocA-like_dom"/>
</dbReference>
<evidence type="ECO:0000259" key="2">
    <source>
        <dbReference type="Pfam" id="PF22725"/>
    </source>
</evidence>
<feature type="domain" description="Gfo/Idh/MocA-like oxidoreductase N-terminal" evidence="1">
    <location>
        <begin position="18"/>
        <end position="119"/>
    </location>
</feature>
<dbReference type="SUPFAM" id="SSF55347">
    <property type="entry name" value="Glyceraldehyde-3-phosphate dehydrogenase-like, C-terminal domain"/>
    <property type="match status" value="1"/>
</dbReference>
<keyword evidence="4" id="KW-1185">Reference proteome</keyword>
<dbReference type="Gene3D" id="3.40.50.720">
    <property type="entry name" value="NAD(P)-binding Rossmann-like Domain"/>
    <property type="match status" value="1"/>
</dbReference>
<dbReference type="GO" id="GO:0000166">
    <property type="term" value="F:nucleotide binding"/>
    <property type="evidence" value="ECO:0007669"/>
    <property type="project" value="InterPro"/>
</dbReference>
<evidence type="ECO:0000259" key="1">
    <source>
        <dbReference type="Pfam" id="PF01408"/>
    </source>
</evidence>